<dbReference type="AlphaFoldDB" id="G5GEP3"/>
<dbReference type="STRING" id="679200.HMPREF9333_00031"/>
<evidence type="ECO:0000313" key="1">
    <source>
        <dbReference type="EMBL" id="EHI56829.1"/>
    </source>
</evidence>
<reference evidence="1 2" key="1">
    <citation type="submission" date="2011-08" db="EMBL/GenBank/DDBJ databases">
        <title>The Genome Sequence of Johnsonella ignava ATCC 51276.</title>
        <authorList>
            <consortium name="The Broad Institute Genome Sequencing Platform"/>
            <person name="Earl A."/>
            <person name="Ward D."/>
            <person name="Feldgarden M."/>
            <person name="Gevers D."/>
            <person name="Izard J."/>
            <person name="Blanton J.M."/>
            <person name="Baranova O.V."/>
            <person name="Dewhirst F.E."/>
            <person name="Young S.K."/>
            <person name="Zeng Q."/>
            <person name="Gargeya S."/>
            <person name="Fitzgerald M."/>
            <person name="Haas B."/>
            <person name="Abouelleil A."/>
            <person name="Alvarado L."/>
            <person name="Arachchi H.M."/>
            <person name="Berlin A."/>
            <person name="Brown A."/>
            <person name="Chapman S.B."/>
            <person name="Chen Z."/>
            <person name="Dunbar C."/>
            <person name="Freedman E."/>
            <person name="Gearin G."/>
            <person name="Gellesch M."/>
            <person name="Goldberg J."/>
            <person name="Griggs A."/>
            <person name="Gujja S."/>
            <person name="Heiman D."/>
            <person name="Howarth C."/>
            <person name="Larson L."/>
            <person name="Lui A."/>
            <person name="MacDonald P.J.P."/>
            <person name="Montmayeur A."/>
            <person name="Murphy C."/>
            <person name="Neiman D."/>
            <person name="Pearson M."/>
            <person name="Priest M."/>
            <person name="Roberts A."/>
            <person name="Saif S."/>
            <person name="Shea T."/>
            <person name="Shenoy N."/>
            <person name="Sisk P."/>
            <person name="Stolte C."/>
            <person name="Sykes S."/>
            <person name="Wortman J."/>
            <person name="Nusbaum C."/>
            <person name="Birren B."/>
        </authorList>
    </citation>
    <scope>NUCLEOTIDE SEQUENCE [LARGE SCALE GENOMIC DNA]</scope>
    <source>
        <strain evidence="1 2">ATCC 51276</strain>
    </source>
</reference>
<sequence length="103" mass="12062">MNNFYYRIVIDVCKDTSKENLIMLEELANKAFDNRAGKVDNTSDTPYRFIYRGSDSEYACLEVGMLILKKQSNFLPYLEAWNWIDENDPTESTDLLKLFTKKS</sequence>
<comment type="caution">
    <text evidence="1">The sequence shown here is derived from an EMBL/GenBank/DDBJ whole genome shotgun (WGS) entry which is preliminary data.</text>
</comment>
<name>G5GEP3_9FIRM</name>
<organism evidence="1 2">
    <name type="scientific">Johnsonella ignava ATCC 51276</name>
    <dbReference type="NCBI Taxonomy" id="679200"/>
    <lineage>
        <taxon>Bacteria</taxon>
        <taxon>Bacillati</taxon>
        <taxon>Bacillota</taxon>
        <taxon>Clostridia</taxon>
        <taxon>Lachnospirales</taxon>
        <taxon>Lachnospiraceae</taxon>
        <taxon>Johnsonella</taxon>
    </lineage>
</organism>
<dbReference type="RefSeq" id="WP_005538934.1">
    <property type="nucleotide sequence ID" value="NZ_JH378829.1"/>
</dbReference>
<protein>
    <submittedName>
        <fullName evidence="1">Uncharacterized protein</fullName>
    </submittedName>
</protein>
<dbReference type="Proteomes" id="UP000003011">
    <property type="component" value="Unassembled WGS sequence"/>
</dbReference>
<accession>G5GEP3</accession>
<evidence type="ECO:0000313" key="2">
    <source>
        <dbReference type="Proteomes" id="UP000003011"/>
    </source>
</evidence>
<dbReference type="EMBL" id="ACZL01000001">
    <property type="protein sequence ID" value="EHI56829.1"/>
    <property type="molecule type" value="Genomic_DNA"/>
</dbReference>
<keyword evidence="2" id="KW-1185">Reference proteome</keyword>
<proteinExistence type="predicted"/>
<dbReference type="OrthoDB" id="9791543at2"/>
<gene>
    <name evidence="1" type="ORF">HMPREF9333_00031</name>
</gene>
<dbReference type="HOGENOM" id="CLU_2303057_0_0_9"/>